<sequence length="325" mass="36787">MIIAGYYRSKRNIRAAISVVTAMVDGEQWASYMQQMPLSLMQYPLVMMSPAIGLTNDDLRPAFIMLASCHTDLSRDSRRSGPEGAELAREHMEKAKKFFQVVYGTHFPSEESPRAASLASSRRLSLLQRVDRRPQDPMSPDDAVRIRTMEREIQSLRDKQTSYPGQLADARAAKRKVEEELDAERALRRKTEQETSAELLSARRSAKYALEQCKREVENRRRAEERTNELRDELATVQGELTGKLREAREKDRRARECFARLGSLFTKAAQGEVDDPTSPMFSSSSRSTRVTPVPPRPDSSSRPIRTTPSPSMGPPAKRVRTDNA</sequence>
<dbReference type="Proteomes" id="UP000008370">
    <property type="component" value="Unassembled WGS sequence"/>
</dbReference>
<organism evidence="3 4">
    <name type="scientific">Phanerochaete carnosa (strain HHB-10118-sp)</name>
    <name type="common">White-rot fungus</name>
    <name type="synonym">Peniophora carnosa</name>
    <dbReference type="NCBI Taxonomy" id="650164"/>
    <lineage>
        <taxon>Eukaryota</taxon>
        <taxon>Fungi</taxon>
        <taxon>Dikarya</taxon>
        <taxon>Basidiomycota</taxon>
        <taxon>Agaricomycotina</taxon>
        <taxon>Agaricomycetes</taxon>
        <taxon>Polyporales</taxon>
        <taxon>Phanerochaetaceae</taxon>
        <taxon>Phanerochaete</taxon>
    </lineage>
</organism>
<dbReference type="EMBL" id="JH930473">
    <property type="protein sequence ID" value="EKM54216.1"/>
    <property type="molecule type" value="Genomic_DNA"/>
</dbReference>
<evidence type="ECO:0000256" key="1">
    <source>
        <dbReference type="SAM" id="Coils"/>
    </source>
</evidence>
<reference evidence="3 4" key="1">
    <citation type="journal article" date="2012" name="BMC Genomics">
        <title>Comparative genomics of the white-rot fungi, Phanerochaete carnosa and P. chrysosporium, to elucidate the genetic basis of the distinct wood types they colonize.</title>
        <authorList>
            <person name="Suzuki H."/>
            <person name="MacDonald J."/>
            <person name="Syed K."/>
            <person name="Salamov A."/>
            <person name="Hori C."/>
            <person name="Aerts A."/>
            <person name="Henrissat B."/>
            <person name="Wiebenga A."/>
            <person name="vanKuyk P.A."/>
            <person name="Barry K."/>
            <person name="Lindquist E."/>
            <person name="LaButti K."/>
            <person name="Lapidus A."/>
            <person name="Lucas S."/>
            <person name="Coutinho P."/>
            <person name="Gong Y."/>
            <person name="Samejima M."/>
            <person name="Mahadevan R."/>
            <person name="Abou-Zaid M."/>
            <person name="de Vries R.P."/>
            <person name="Igarashi K."/>
            <person name="Yadav J.S."/>
            <person name="Grigoriev I.V."/>
            <person name="Master E.R."/>
        </authorList>
    </citation>
    <scope>NUCLEOTIDE SEQUENCE [LARGE SCALE GENOMIC DNA]</scope>
    <source>
        <strain evidence="3 4">HHB-10118-sp</strain>
    </source>
</reference>
<proteinExistence type="predicted"/>
<keyword evidence="1" id="KW-0175">Coiled coil</keyword>
<feature type="compositionally biased region" description="Low complexity" evidence="2">
    <location>
        <begin position="277"/>
        <end position="292"/>
    </location>
</feature>
<feature type="coiled-coil region" evidence="1">
    <location>
        <begin position="167"/>
        <end position="240"/>
    </location>
</feature>
<evidence type="ECO:0000313" key="3">
    <source>
        <dbReference type="EMBL" id="EKM54216.1"/>
    </source>
</evidence>
<dbReference type="OrthoDB" id="2670565at2759"/>
<dbReference type="AlphaFoldDB" id="K5UVZ2"/>
<feature type="region of interest" description="Disordered" evidence="2">
    <location>
        <begin position="266"/>
        <end position="325"/>
    </location>
</feature>
<dbReference type="KEGG" id="pco:PHACADRAFT_257909"/>
<feature type="compositionally biased region" description="Low complexity" evidence="2">
    <location>
        <begin position="299"/>
        <end position="311"/>
    </location>
</feature>
<dbReference type="RefSeq" id="XP_007396915.1">
    <property type="nucleotide sequence ID" value="XM_007396853.1"/>
</dbReference>
<evidence type="ECO:0000313" key="4">
    <source>
        <dbReference type="Proteomes" id="UP000008370"/>
    </source>
</evidence>
<protein>
    <submittedName>
        <fullName evidence="3">Uncharacterized protein</fullName>
    </submittedName>
</protein>
<dbReference type="HOGENOM" id="CLU_855577_0_0_1"/>
<gene>
    <name evidence="3" type="ORF">PHACADRAFT_257909</name>
</gene>
<accession>K5UVZ2</accession>
<keyword evidence="4" id="KW-1185">Reference proteome</keyword>
<name>K5UVZ2_PHACS</name>
<dbReference type="GeneID" id="18916975"/>
<dbReference type="InParanoid" id="K5UVZ2"/>
<evidence type="ECO:0000256" key="2">
    <source>
        <dbReference type="SAM" id="MobiDB-lite"/>
    </source>
</evidence>